<evidence type="ECO:0000256" key="5">
    <source>
        <dbReference type="ARBA" id="ARBA00022692"/>
    </source>
</evidence>
<dbReference type="PANTHER" id="PTHR22911">
    <property type="entry name" value="ACYL-MALONYL CONDENSING ENZYME-RELATED"/>
    <property type="match status" value="1"/>
</dbReference>
<dbReference type="InterPro" id="IPR004626">
    <property type="entry name" value="RarD"/>
</dbReference>
<comment type="similarity">
    <text evidence="2">Belongs to the EamA transporter family.</text>
</comment>
<dbReference type="PANTHER" id="PTHR22911:SF137">
    <property type="entry name" value="SOLUTE CARRIER FAMILY 35 MEMBER G2-RELATED"/>
    <property type="match status" value="1"/>
</dbReference>
<evidence type="ECO:0000256" key="4">
    <source>
        <dbReference type="ARBA" id="ARBA00022475"/>
    </source>
</evidence>
<evidence type="ECO:0000256" key="1">
    <source>
        <dbReference type="ARBA" id="ARBA00004651"/>
    </source>
</evidence>
<feature type="transmembrane region" description="Helical" evidence="8">
    <location>
        <begin position="127"/>
        <end position="144"/>
    </location>
</feature>
<protein>
    <submittedName>
        <fullName evidence="10">Permease</fullName>
    </submittedName>
</protein>
<feature type="transmembrane region" description="Helical" evidence="8">
    <location>
        <begin position="239"/>
        <end position="257"/>
    </location>
</feature>
<dbReference type="OrthoDB" id="3250831at2"/>
<evidence type="ECO:0000256" key="6">
    <source>
        <dbReference type="ARBA" id="ARBA00022989"/>
    </source>
</evidence>
<keyword evidence="7 8" id="KW-0472">Membrane</keyword>
<feature type="transmembrane region" description="Helical" evidence="8">
    <location>
        <begin position="98"/>
        <end position="120"/>
    </location>
</feature>
<evidence type="ECO:0000256" key="3">
    <source>
        <dbReference type="ARBA" id="ARBA00022448"/>
    </source>
</evidence>
<feature type="transmembrane region" description="Helical" evidence="8">
    <location>
        <begin position="7"/>
        <end position="28"/>
    </location>
</feature>
<name>A0A448TTD9_9PAST</name>
<keyword evidence="3" id="KW-0813">Transport</keyword>
<feature type="transmembrane region" description="Helical" evidence="8">
    <location>
        <begin position="263"/>
        <end position="283"/>
    </location>
</feature>
<dbReference type="KEGG" id="adp:NCTC12871_00498"/>
<evidence type="ECO:0000256" key="8">
    <source>
        <dbReference type="SAM" id="Phobius"/>
    </source>
</evidence>
<evidence type="ECO:0000313" key="11">
    <source>
        <dbReference type="Proteomes" id="UP000279799"/>
    </source>
</evidence>
<evidence type="ECO:0000313" key="10">
    <source>
        <dbReference type="EMBL" id="VEJ09068.1"/>
    </source>
</evidence>
<sequence>MLKGVACSLSASMLFGYIYYFSTMLVPLTGEDIFAFRIIFTLPFIWAAVFLFRQRFFLKRHFRRIKKHPWLMLVFLTTASITGFEMWLFLWAPNNNEALNVSVGYLILPLMLVLMGRIFFKEKITRLKLVAILLAALGVATDIFAKGGGSWTSAAVCGYAVYFLLRKRFNIMDLASLAIEFTLLLPVCIYFGWHTDIAAAQQVNPHIMWRLVLLGLLSGTAFIFYILASNLLPMNMLGLLSYMEPTLLLISSIFIGEKISSDSYPLFAGLLASIFFVILDGVWEHWYRAKQQANLPLK</sequence>
<dbReference type="RefSeq" id="WP_126598681.1">
    <property type="nucleotide sequence ID" value="NZ_LR134510.1"/>
</dbReference>
<reference evidence="10 11" key="1">
    <citation type="submission" date="2018-12" db="EMBL/GenBank/DDBJ databases">
        <authorList>
            <consortium name="Pathogen Informatics"/>
        </authorList>
    </citation>
    <scope>NUCLEOTIDE SEQUENCE [LARGE SCALE GENOMIC DNA]</scope>
    <source>
        <strain evidence="10 11">NCTC12871</strain>
    </source>
</reference>
<gene>
    <name evidence="10" type="primary">rarD</name>
    <name evidence="10" type="ORF">NCTC12871_00498</name>
</gene>
<dbReference type="InterPro" id="IPR037185">
    <property type="entry name" value="EmrE-like"/>
</dbReference>
<dbReference type="EMBL" id="LR134510">
    <property type="protein sequence ID" value="VEJ09068.1"/>
    <property type="molecule type" value="Genomic_DNA"/>
</dbReference>
<dbReference type="Proteomes" id="UP000279799">
    <property type="component" value="Chromosome"/>
</dbReference>
<feature type="domain" description="EamA" evidence="9">
    <location>
        <begin position="3"/>
        <end position="140"/>
    </location>
</feature>
<dbReference type="Pfam" id="PF00892">
    <property type="entry name" value="EamA"/>
    <property type="match status" value="1"/>
</dbReference>
<proteinExistence type="inferred from homology"/>
<feature type="transmembrane region" description="Helical" evidence="8">
    <location>
        <begin position="207"/>
        <end position="227"/>
    </location>
</feature>
<keyword evidence="11" id="KW-1185">Reference proteome</keyword>
<organism evidence="10 11">
    <name type="scientific">Actinobacillus delphinicola</name>
    <dbReference type="NCBI Taxonomy" id="51161"/>
    <lineage>
        <taxon>Bacteria</taxon>
        <taxon>Pseudomonadati</taxon>
        <taxon>Pseudomonadota</taxon>
        <taxon>Gammaproteobacteria</taxon>
        <taxon>Pasteurellales</taxon>
        <taxon>Pasteurellaceae</taxon>
        <taxon>Actinobacillus</taxon>
    </lineage>
</organism>
<dbReference type="AlphaFoldDB" id="A0A448TTD9"/>
<dbReference type="GO" id="GO:0005886">
    <property type="term" value="C:plasma membrane"/>
    <property type="evidence" value="ECO:0007669"/>
    <property type="project" value="UniProtKB-SubCell"/>
</dbReference>
<evidence type="ECO:0000256" key="7">
    <source>
        <dbReference type="ARBA" id="ARBA00023136"/>
    </source>
</evidence>
<dbReference type="InterPro" id="IPR000620">
    <property type="entry name" value="EamA_dom"/>
</dbReference>
<evidence type="ECO:0000259" key="9">
    <source>
        <dbReference type="Pfam" id="PF00892"/>
    </source>
</evidence>
<feature type="transmembrane region" description="Helical" evidence="8">
    <location>
        <begin position="34"/>
        <end position="52"/>
    </location>
</feature>
<accession>A0A448TTD9</accession>
<dbReference type="NCBIfam" id="TIGR00688">
    <property type="entry name" value="rarD"/>
    <property type="match status" value="1"/>
</dbReference>
<keyword evidence="4" id="KW-1003">Cell membrane</keyword>
<dbReference type="SUPFAM" id="SSF103481">
    <property type="entry name" value="Multidrug resistance efflux transporter EmrE"/>
    <property type="match status" value="1"/>
</dbReference>
<evidence type="ECO:0000256" key="2">
    <source>
        <dbReference type="ARBA" id="ARBA00007362"/>
    </source>
</evidence>
<keyword evidence="6 8" id="KW-1133">Transmembrane helix</keyword>
<feature type="transmembrane region" description="Helical" evidence="8">
    <location>
        <begin position="177"/>
        <end position="195"/>
    </location>
</feature>
<comment type="subcellular location">
    <subcellularLocation>
        <location evidence="1">Cell membrane</location>
        <topology evidence="1">Multi-pass membrane protein</topology>
    </subcellularLocation>
</comment>
<feature type="transmembrane region" description="Helical" evidence="8">
    <location>
        <begin position="73"/>
        <end position="92"/>
    </location>
</feature>
<keyword evidence="5 8" id="KW-0812">Transmembrane</keyword>
<feature type="transmembrane region" description="Helical" evidence="8">
    <location>
        <begin position="150"/>
        <end position="165"/>
    </location>
</feature>